<dbReference type="Proteomes" id="UP000479710">
    <property type="component" value="Unassembled WGS sequence"/>
</dbReference>
<protein>
    <submittedName>
        <fullName evidence="2">Uncharacterized protein</fullName>
    </submittedName>
</protein>
<sequence>MVELGDEIVARVVESTRPRPRHFSDASMHRSLGPRGRGPRASFPEWLSRTRDLVEELRQTTLARWAELGEMCSALAVEEAHLQEGRHQLEALIRAAKAVYDHDVAEVEREHTALDTEHVEAAKALREL</sequence>
<dbReference type="AlphaFoldDB" id="A0A6G1D8Z5"/>
<name>A0A6G1D8Z5_9ORYZ</name>
<feature type="region of interest" description="Disordered" evidence="1">
    <location>
        <begin position="19"/>
        <end position="43"/>
    </location>
</feature>
<accession>A0A6G1D8Z5</accession>
<evidence type="ECO:0000256" key="1">
    <source>
        <dbReference type="SAM" id="MobiDB-lite"/>
    </source>
</evidence>
<keyword evidence="3" id="KW-1185">Reference proteome</keyword>
<comment type="caution">
    <text evidence="2">The sequence shown here is derived from an EMBL/GenBank/DDBJ whole genome shotgun (WGS) entry which is preliminary data.</text>
</comment>
<evidence type="ECO:0000313" key="2">
    <source>
        <dbReference type="EMBL" id="KAF0908233.1"/>
    </source>
</evidence>
<proteinExistence type="predicted"/>
<evidence type="ECO:0000313" key="3">
    <source>
        <dbReference type="Proteomes" id="UP000479710"/>
    </source>
</evidence>
<dbReference type="EMBL" id="SPHZ02000007">
    <property type="protein sequence ID" value="KAF0908233.1"/>
    <property type="molecule type" value="Genomic_DNA"/>
</dbReference>
<gene>
    <name evidence="2" type="ORF">E2562_023855</name>
</gene>
<reference evidence="2 3" key="1">
    <citation type="submission" date="2019-11" db="EMBL/GenBank/DDBJ databases">
        <title>Whole genome sequence of Oryza granulata.</title>
        <authorList>
            <person name="Li W."/>
        </authorList>
    </citation>
    <scope>NUCLEOTIDE SEQUENCE [LARGE SCALE GENOMIC DNA]</scope>
    <source>
        <strain evidence="3">cv. Menghai</strain>
        <tissue evidence="2">Leaf</tissue>
    </source>
</reference>
<feature type="compositionally biased region" description="Basic and acidic residues" evidence="1">
    <location>
        <begin position="19"/>
        <end position="28"/>
    </location>
</feature>
<organism evidence="2 3">
    <name type="scientific">Oryza meyeriana var. granulata</name>
    <dbReference type="NCBI Taxonomy" id="110450"/>
    <lineage>
        <taxon>Eukaryota</taxon>
        <taxon>Viridiplantae</taxon>
        <taxon>Streptophyta</taxon>
        <taxon>Embryophyta</taxon>
        <taxon>Tracheophyta</taxon>
        <taxon>Spermatophyta</taxon>
        <taxon>Magnoliopsida</taxon>
        <taxon>Liliopsida</taxon>
        <taxon>Poales</taxon>
        <taxon>Poaceae</taxon>
        <taxon>BOP clade</taxon>
        <taxon>Oryzoideae</taxon>
        <taxon>Oryzeae</taxon>
        <taxon>Oryzinae</taxon>
        <taxon>Oryza</taxon>
        <taxon>Oryza meyeriana</taxon>
    </lineage>
</organism>